<dbReference type="InterPro" id="IPR027417">
    <property type="entry name" value="P-loop_NTPase"/>
</dbReference>
<keyword evidence="7 11" id="KW-0418">Kinase</keyword>
<dbReference type="InterPro" id="IPR023000">
    <property type="entry name" value="Shikimate_kinase_CS"/>
</dbReference>
<comment type="caution">
    <text evidence="12">The sequence shown here is derived from an EMBL/GenBank/DDBJ whole genome shotgun (WGS) entry which is preliminary data.</text>
</comment>
<dbReference type="CDD" id="cd00464">
    <property type="entry name" value="SK"/>
    <property type="match status" value="1"/>
</dbReference>
<dbReference type="Pfam" id="PF01202">
    <property type="entry name" value="SKI"/>
    <property type="match status" value="1"/>
</dbReference>
<dbReference type="PANTHER" id="PTHR21087:SF16">
    <property type="entry name" value="SHIKIMATE KINASE 1, CHLOROPLASTIC"/>
    <property type="match status" value="1"/>
</dbReference>
<dbReference type="InterPro" id="IPR031322">
    <property type="entry name" value="Shikimate/glucono_kinase"/>
</dbReference>
<dbReference type="GO" id="GO:0000287">
    <property type="term" value="F:magnesium ion binding"/>
    <property type="evidence" value="ECO:0007669"/>
    <property type="project" value="UniProtKB-UniRule"/>
</dbReference>
<comment type="similarity">
    <text evidence="2 11">Belongs to the shikimate kinase family.</text>
</comment>
<keyword evidence="9 11" id="KW-0057">Aromatic amino acid biosynthesis</keyword>
<comment type="catalytic activity">
    <reaction evidence="10 11">
        <text>shikimate + ATP = 3-phosphoshikimate + ADP + H(+)</text>
        <dbReference type="Rhea" id="RHEA:13121"/>
        <dbReference type="ChEBI" id="CHEBI:15378"/>
        <dbReference type="ChEBI" id="CHEBI:30616"/>
        <dbReference type="ChEBI" id="CHEBI:36208"/>
        <dbReference type="ChEBI" id="CHEBI:145989"/>
        <dbReference type="ChEBI" id="CHEBI:456216"/>
        <dbReference type="EC" id="2.7.1.71"/>
    </reaction>
</comment>
<accession>A0A368VQJ3</accession>
<gene>
    <name evidence="11" type="primary">aroK</name>
    <name evidence="12" type="ORF">DFQ14_10519</name>
</gene>
<feature type="binding site" evidence="11">
    <location>
        <begin position="12"/>
        <end position="17"/>
    </location>
    <ligand>
        <name>ATP</name>
        <dbReference type="ChEBI" id="CHEBI:30616"/>
    </ligand>
</feature>
<dbReference type="PANTHER" id="PTHR21087">
    <property type="entry name" value="SHIKIMATE KINASE"/>
    <property type="match status" value="1"/>
</dbReference>
<keyword evidence="6 11" id="KW-0547">Nucleotide-binding</keyword>
<dbReference type="Proteomes" id="UP000253495">
    <property type="component" value="Unassembled WGS sequence"/>
</dbReference>
<feature type="binding site" evidence="11">
    <location>
        <position position="80"/>
    </location>
    <ligand>
        <name>substrate</name>
    </ligand>
</feature>
<comment type="subunit">
    <text evidence="11">Monomer.</text>
</comment>
<dbReference type="GO" id="GO:0004765">
    <property type="term" value="F:shikimate kinase activity"/>
    <property type="evidence" value="ECO:0007669"/>
    <property type="project" value="UniProtKB-UniRule"/>
</dbReference>
<dbReference type="EMBL" id="QPJC01000005">
    <property type="protein sequence ID" value="RCW43878.1"/>
    <property type="molecule type" value="Genomic_DNA"/>
</dbReference>
<dbReference type="InterPro" id="IPR000623">
    <property type="entry name" value="Shikimate_kinase/TSH1"/>
</dbReference>
<dbReference type="PRINTS" id="PR01100">
    <property type="entry name" value="SHIKIMTKNASE"/>
</dbReference>
<keyword evidence="11" id="KW-0479">Metal-binding</keyword>
<comment type="subcellular location">
    <subcellularLocation>
        <location evidence="11">Cytoplasm</location>
    </subcellularLocation>
</comment>
<feature type="binding site" evidence="11">
    <location>
        <position position="34"/>
    </location>
    <ligand>
        <name>substrate</name>
    </ligand>
</feature>
<protein>
    <recommendedName>
        <fullName evidence="3 11">Shikimate kinase</fullName>
        <shortName evidence="11">SK</shortName>
        <ecNumber evidence="3 11">2.7.1.71</ecNumber>
    </recommendedName>
</protein>
<evidence type="ECO:0000256" key="8">
    <source>
        <dbReference type="ARBA" id="ARBA00022840"/>
    </source>
</evidence>
<comment type="cofactor">
    <cofactor evidence="11">
        <name>Mg(2+)</name>
        <dbReference type="ChEBI" id="CHEBI:18420"/>
    </cofactor>
    <text evidence="11">Binds 1 Mg(2+) ion per subunit.</text>
</comment>
<name>A0A368VQJ3_9ACTN</name>
<evidence type="ECO:0000256" key="7">
    <source>
        <dbReference type="ARBA" id="ARBA00022777"/>
    </source>
</evidence>
<keyword evidence="11" id="KW-0963">Cytoplasm</keyword>
<evidence type="ECO:0000256" key="4">
    <source>
        <dbReference type="ARBA" id="ARBA00022605"/>
    </source>
</evidence>
<dbReference type="GO" id="GO:0005829">
    <property type="term" value="C:cytosol"/>
    <property type="evidence" value="ECO:0007669"/>
    <property type="project" value="TreeGrafter"/>
</dbReference>
<dbReference type="Gene3D" id="3.40.50.300">
    <property type="entry name" value="P-loop containing nucleotide triphosphate hydrolases"/>
    <property type="match status" value="1"/>
</dbReference>
<dbReference type="PROSITE" id="PS01128">
    <property type="entry name" value="SHIKIMATE_KINASE"/>
    <property type="match status" value="1"/>
</dbReference>
<evidence type="ECO:0000256" key="1">
    <source>
        <dbReference type="ARBA" id="ARBA00004842"/>
    </source>
</evidence>
<keyword evidence="11" id="KW-0460">Magnesium</keyword>
<dbReference type="EC" id="2.7.1.71" evidence="3 11"/>
<keyword evidence="4 11" id="KW-0028">Amino-acid biosynthesis</keyword>
<comment type="function">
    <text evidence="11">Catalyzes the specific phosphorylation of the 3-hydroxyl group of shikimic acid using ATP as a cosubstrate.</text>
</comment>
<comment type="pathway">
    <text evidence="1 11">Metabolic intermediate biosynthesis; chorismate biosynthesis; chorismate from D-erythrose 4-phosphate and phosphoenolpyruvate: step 5/7.</text>
</comment>
<evidence type="ECO:0000256" key="11">
    <source>
        <dbReference type="HAMAP-Rule" id="MF_00109"/>
    </source>
</evidence>
<dbReference type="GO" id="GO:0008652">
    <property type="term" value="P:amino acid biosynthetic process"/>
    <property type="evidence" value="ECO:0007669"/>
    <property type="project" value="UniProtKB-KW"/>
</dbReference>
<proteinExistence type="inferred from homology"/>
<feature type="binding site" evidence="11">
    <location>
        <position position="16"/>
    </location>
    <ligand>
        <name>Mg(2+)</name>
        <dbReference type="ChEBI" id="CHEBI:18420"/>
    </ligand>
</feature>
<keyword evidence="13" id="KW-1185">Reference proteome</keyword>
<keyword evidence="8 11" id="KW-0067">ATP-binding</keyword>
<dbReference type="SUPFAM" id="SSF52540">
    <property type="entry name" value="P-loop containing nucleoside triphosphate hydrolases"/>
    <property type="match status" value="1"/>
</dbReference>
<dbReference type="UniPathway" id="UPA00053">
    <property type="reaction ID" value="UER00088"/>
</dbReference>
<evidence type="ECO:0000256" key="9">
    <source>
        <dbReference type="ARBA" id="ARBA00023141"/>
    </source>
</evidence>
<sequence>MSPRAVLVGPPGAGKTVVGRLLADRLGADFRDTDADVERLAGKPIPEIFTNDGEPAFREREEEAIAVALAEHSGVLSLGGGAVLSERTRERLVDQPVAFLSVGLAEGARRTGLSTARPLLAGVNPRATFKALLQARLPLYRQVATWEVDTDEIEPPAVVDRIVAGLQAARTS</sequence>
<evidence type="ECO:0000256" key="5">
    <source>
        <dbReference type="ARBA" id="ARBA00022679"/>
    </source>
</evidence>
<evidence type="ECO:0000256" key="3">
    <source>
        <dbReference type="ARBA" id="ARBA00012154"/>
    </source>
</evidence>
<dbReference type="GO" id="GO:0005524">
    <property type="term" value="F:ATP binding"/>
    <property type="evidence" value="ECO:0007669"/>
    <property type="project" value="UniProtKB-UniRule"/>
</dbReference>
<evidence type="ECO:0000313" key="12">
    <source>
        <dbReference type="EMBL" id="RCW43878.1"/>
    </source>
</evidence>
<comment type="caution">
    <text evidence="11">Lacks conserved residue(s) required for the propagation of feature annotation.</text>
</comment>
<feature type="binding site" evidence="11">
    <location>
        <position position="117"/>
    </location>
    <ligand>
        <name>ATP</name>
        <dbReference type="ChEBI" id="CHEBI:30616"/>
    </ligand>
</feature>
<keyword evidence="5 11" id="KW-0808">Transferase</keyword>
<evidence type="ECO:0000313" key="13">
    <source>
        <dbReference type="Proteomes" id="UP000253495"/>
    </source>
</evidence>
<feature type="binding site" evidence="11">
    <location>
        <position position="136"/>
    </location>
    <ligand>
        <name>substrate</name>
    </ligand>
</feature>
<dbReference type="GO" id="GO:0009073">
    <property type="term" value="P:aromatic amino acid family biosynthetic process"/>
    <property type="evidence" value="ECO:0007669"/>
    <property type="project" value="UniProtKB-KW"/>
</dbReference>
<evidence type="ECO:0000256" key="6">
    <source>
        <dbReference type="ARBA" id="ARBA00022741"/>
    </source>
</evidence>
<dbReference type="RefSeq" id="WP_114452896.1">
    <property type="nucleotide sequence ID" value="NZ_QPJC01000005.1"/>
</dbReference>
<evidence type="ECO:0000256" key="2">
    <source>
        <dbReference type="ARBA" id="ARBA00006997"/>
    </source>
</evidence>
<dbReference type="HAMAP" id="MF_00109">
    <property type="entry name" value="Shikimate_kinase"/>
    <property type="match status" value="1"/>
</dbReference>
<organism evidence="12 13">
    <name type="scientific">Halopolyspora algeriensis</name>
    <dbReference type="NCBI Taxonomy" id="1500506"/>
    <lineage>
        <taxon>Bacteria</taxon>
        <taxon>Bacillati</taxon>
        <taxon>Actinomycetota</taxon>
        <taxon>Actinomycetes</taxon>
        <taxon>Actinomycetes incertae sedis</taxon>
        <taxon>Halopolyspora</taxon>
    </lineage>
</organism>
<evidence type="ECO:0000256" key="10">
    <source>
        <dbReference type="ARBA" id="ARBA00048567"/>
    </source>
</evidence>
<feature type="binding site" evidence="11">
    <location>
        <position position="58"/>
    </location>
    <ligand>
        <name>substrate</name>
    </ligand>
</feature>
<reference evidence="12 13" key="1">
    <citation type="submission" date="2018-07" db="EMBL/GenBank/DDBJ databases">
        <title>Genomic Encyclopedia of Type Strains, Phase III (KMG-III): the genomes of soil and plant-associated and newly described type strains.</title>
        <authorList>
            <person name="Whitman W."/>
        </authorList>
    </citation>
    <scope>NUCLEOTIDE SEQUENCE [LARGE SCALE GENOMIC DNA]</scope>
    <source>
        <strain evidence="12 13">CECT 8575</strain>
    </source>
</reference>
<dbReference type="GO" id="GO:0009423">
    <property type="term" value="P:chorismate biosynthetic process"/>
    <property type="evidence" value="ECO:0007669"/>
    <property type="project" value="UniProtKB-UniRule"/>
</dbReference>
<dbReference type="AlphaFoldDB" id="A0A368VQJ3"/>
<dbReference type="OrthoDB" id="9800332at2"/>